<keyword evidence="7 10" id="KW-0149">Chlorophyll biosynthesis</keyword>
<keyword evidence="4 10" id="KW-0436">Ligase</keyword>
<feature type="domain" description="AAA+ ATPase" evidence="12">
    <location>
        <begin position="76"/>
        <end position="255"/>
    </location>
</feature>
<keyword evidence="3 10" id="KW-0602">Photosynthesis</keyword>
<dbReference type="InterPro" id="IPR003593">
    <property type="entry name" value="AAA+_ATPase"/>
</dbReference>
<dbReference type="Pfam" id="PF01078">
    <property type="entry name" value="Mg_chelatase"/>
    <property type="match status" value="2"/>
</dbReference>
<evidence type="ECO:0000313" key="13">
    <source>
        <dbReference type="EMBL" id="CAA2106920.1"/>
    </source>
</evidence>
<evidence type="ECO:0000256" key="6">
    <source>
        <dbReference type="ARBA" id="ARBA00022840"/>
    </source>
</evidence>
<name>A0A679JLJ8_9HYPH</name>
<organism evidence="13">
    <name type="scientific">Methylobacterium bullatum</name>
    <dbReference type="NCBI Taxonomy" id="570505"/>
    <lineage>
        <taxon>Bacteria</taxon>
        <taxon>Pseudomonadati</taxon>
        <taxon>Pseudomonadota</taxon>
        <taxon>Alphaproteobacteria</taxon>
        <taxon>Hyphomicrobiales</taxon>
        <taxon>Methylobacteriaceae</taxon>
        <taxon>Methylobacterium</taxon>
    </lineage>
</organism>
<dbReference type="EMBL" id="LR743504">
    <property type="protein sequence ID" value="CAA2106920.1"/>
    <property type="molecule type" value="Genomic_DNA"/>
</dbReference>
<evidence type="ECO:0000259" key="12">
    <source>
        <dbReference type="SMART" id="SM00382"/>
    </source>
</evidence>
<dbReference type="Gene3D" id="3.40.50.300">
    <property type="entry name" value="P-loop containing nucleotide triphosphate hydrolases"/>
    <property type="match status" value="1"/>
</dbReference>
<comment type="pathway">
    <text evidence="1 10">Porphyrin-containing compound metabolism; bacteriochlorophyll biosynthesis.</text>
</comment>
<feature type="compositionally biased region" description="Polar residues" evidence="11">
    <location>
        <begin position="1"/>
        <end position="10"/>
    </location>
</feature>
<dbReference type="SMART" id="SM00382">
    <property type="entry name" value="AAA"/>
    <property type="match status" value="1"/>
</dbReference>
<evidence type="ECO:0000256" key="4">
    <source>
        <dbReference type="ARBA" id="ARBA00022598"/>
    </source>
</evidence>
<dbReference type="InterPro" id="IPR000523">
    <property type="entry name" value="Mg_chelatse_chII-like_cat_dom"/>
</dbReference>
<dbReference type="UniPathway" id="UPA00669"/>
<keyword evidence="10" id="KW-0077">Bacteriochlorophyll biosynthesis</keyword>
<dbReference type="InterPro" id="IPR045006">
    <property type="entry name" value="CHLI-like"/>
</dbReference>
<evidence type="ECO:0000256" key="7">
    <source>
        <dbReference type="ARBA" id="ARBA00023171"/>
    </source>
</evidence>
<evidence type="ECO:0000256" key="9">
    <source>
        <dbReference type="ARBA" id="ARBA00053551"/>
    </source>
</evidence>
<dbReference type="InterPro" id="IPR041628">
    <property type="entry name" value="ChlI/MoxR_AAA_lid"/>
</dbReference>
<proteinExistence type="inferred from homology"/>
<feature type="compositionally biased region" description="Basic and acidic residues" evidence="11">
    <location>
        <begin position="20"/>
        <end position="42"/>
    </location>
</feature>
<dbReference type="GO" id="GO:0030494">
    <property type="term" value="P:bacteriochlorophyll biosynthetic process"/>
    <property type="evidence" value="ECO:0007669"/>
    <property type="project" value="UniProtKB-UniPathway"/>
</dbReference>
<dbReference type="Pfam" id="PF17863">
    <property type="entry name" value="AAA_lid_2"/>
    <property type="match status" value="1"/>
</dbReference>
<dbReference type="SUPFAM" id="SSF52540">
    <property type="entry name" value="P-loop containing nucleoside triphosphate hydrolases"/>
    <property type="match status" value="1"/>
</dbReference>
<dbReference type="PANTHER" id="PTHR32039">
    <property type="entry name" value="MAGNESIUM-CHELATASE SUBUNIT CHLI"/>
    <property type="match status" value="1"/>
</dbReference>
<sequence>MVLNGTTRTVSPGPASHPRSRPDAPERRAGLDEALRRPRGDPEPSITPPPVTFPFSAIVGQDEMRRALMIAAVDPTVGGVLVFGDRGTGKSTAIRGIAALLPPMKAVIGCPYSCDPAKPAGECPHCSGRTDARRSHLAPVPVVDLPLGATEDRVVGALDLERALTRGEKAFEPGLLARANRGFLYIDEVNLLDDHLVDLLLDVAASGINTVEREGLSIRHPARFVLVGSGNPEEGELRPQLLDRFGLAVEVTTPTDLPTRIDVVRRRDAYERDPAGFCAAYAKADRALQKRLTAARARLPTLDMPDATLEAAARLCLALGTDGLRGELTLMRTARALAAYEGADTVGIDHLRQVAPSALRHRLRRNPLDESGSTARVARAVEEVLGA</sequence>
<dbReference type="GO" id="GO:0016851">
    <property type="term" value="F:magnesium chelatase activity"/>
    <property type="evidence" value="ECO:0007669"/>
    <property type="project" value="UniProtKB-UniRule"/>
</dbReference>
<evidence type="ECO:0000256" key="11">
    <source>
        <dbReference type="SAM" id="MobiDB-lite"/>
    </source>
</evidence>
<dbReference type="NCBIfam" id="TIGR02030">
    <property type="entry name" value="BchI-ChlI"/>
    <property type="match status" value="1"/>
</dbReference>
<evidence type="ECO:0000256" key="5">
    <source>
        <dbReference type="ARBA" id="ARBA00022741"/>
    </source>
</evidence>
<feature type="region of interest" description="Disordered" evidence="11">
    <location>
        <begin position="1"/>
        <end position="53"/>
    </location>
</feature>
<evidence type="ECO:0000256" key="1">
    <source>
        <dbReference type="ARBA" id="ARBA00004800"/>
    </source>
</evidence>
<evidence type="ECO:0000256" key="3">
    <source>
        <dbReference type="ARBA" id="ARBA00022531"/>
    </source>
</evidence>
<comment type="catalytic activity">
    <reaction evidence="8 10">
        <text>protoporphyrin IX + Mg(2+) + ATP + H2O = Mg-protoporphyrin IX + ADP + phosphate + 3 H(+)</text>
        <dbReference type="Rhea" id="RHEA:13961"/>
        <dbReference type="ChEBI" id="CHEBI:15377"/>
        <dbReference type="ChEBI" id="CHEBI:15378"/>
        <dbReference type="ChEBI" id="CHEBI:18420"/>
        <dbReference type="ChEBI" id="CHEBI:30616"/>
        <dbReference type="ChEBI" id="CHEBI:43474"/>
        <dbReference type="ChEBI" id="CHEBI:57306"/>
        <dbReference type="ChEBI" id="CHEBI:60492"/>
        <dbReference type="ChEBI" id="CHEBI:456216"/>
        <dbReference type="EC" id="6.6.1.1"/>
    </reaction>
</comment>
<dbReference type="InterPro" id="IPR027417">
    <property type="entry name" value="P-loop_NTPase"/>
</dbReference>
<dbReference type="PANTHER" id="PTHR32039:SF9">
    <property type="entry name" value="MAGNESIUM-CHELATASE SUBUNIT CHLI-2, CHLOROPLASTIC"/>
    <property type="match status" value="1"/>
</dbReference>
<evidence type="ECO:0000256" key="10">
    <source>
        <dbReference type="RuleBase" id="RU362087"/>
    </source>
</evidence>
<reference evidence="13" key="1">
    <citation type="submission" date="2019-12" db="EMBL/GenBank/DDBJ databases">
        <authorList>
            <person name="Cremers G."/>
        </authorList>
    </citation>
    <scope>NUCLEOTIDE SEQUENCE</scope>
    <source>
        <strain evidence="13">Mbul1</strain>
    </source>
</reference>
<keyword evidence="6 10" id="KW-0067">ATP-binding</keyword>
<gene>
    <name evidence="13" type="primary">bchI</name>
    <name evidence="13" type="ORF">MBUL_03906</name>
</gene>
<comment type="function">
    <text evidence="9 10">Involved in bacteriochlorophyll biosynthesis; introduces a magnesium ion into protoporphyrin IX to yield Mg-protoporphyrin IX.</text>
</comment>
<protein>
    <recommendedName>
        <fullName evidence="10">Mg-protoporphyrin IX chelatase</fullName>
        <ecNumber evidence="10">6.6.1.1</ecNumber>
    </recommendedName>
</protein>
<dbReference type="CDD" id="cd00009">
    <property type="entry name" value="AAA"/>
    <property type="match status" value="1"/>
</dbReference>
<dbReference type="AlphaFoldDB" id="A0A679JLJ8"/>
<dbReference type="Gene3D" id="1.10.8.80">
    <property type="entry name" value="Magnesium chelatase subunit I, C-Terminal domain"/>
    <property type="match status" value="1"/>
</dbReference>
<keyword evidence="5 10" id="KW-0547">Nucleotide-binding</keyword>
<evidence type="ECO:0000256" key="8">
    <source>
        <dbReference type="ARBA" id="ARBA00048693"/>
    </source>
</evidence>
<dbReference type="InterPro" id="IPR011775">
    <property type="entry name" value="Mg_chelatase_ATPase-isu"/>
</dbReference>
<dbReference type="EC" id="6.6.1.1" evidence="10"/>
<dbReference type="GO" id="GO:0005524">
    <property type="term" value="F:ATP binding"/>
    <property type="evidence" value="ECO:0007669"/>
    <property type="project" value="UniProtKB-UniRule"/>
</dbReference>
<comment type="similarity">
    <text evidence="2 10">Belongs to the Mg-chelatase subunits D/I family.</text>
</comment>
<dbReference type="GO" id="GO:0015979">
    <property type="term" value="P:photosynthesis"/>
    <property type="evidence" value="ECO:0007669"/>
    <property type="project" value="UniProtKB-UniRule"/>
</dbReference>
<evidence type="ECO:0000256" key="2">
    <source>
        <dbReference type="ARBA" id="ARBA00005799"/>
    </source>
</evidence>
<accession>A0A679JLJ8</accession>